<dbReference type="EMBL" id="JAWDGP010000544">
    <property type="protein sequence ID" value="KAK3799717.1"/>
    <property type="molecule type" value="Genomic_DNA"/>
</dbReference>
<accession>A0AAE1B519</accession>
<dbReference type="Proteomes" id="UP001283361">
    <property type="component" value="Unassembled WGS sequence"/>
</dbReference>
<evidence type="ECO:0000256" key="1">
    <source>
        <dbReference type="SAM" id="MobiDB-lite"/>
    </source>
</evidence>
<organism evidence="2 3">
    <name type="scientific">Elysia crispata</name>
    <name type="common">lettuce slug</name>
    <dbReference type="NCBI Taxonomy" id="231223"/>
    <lineage>
        <taxon>Eukaryota</taxon>
        <taxon>Metazoa</taxon>
        <taxon>Spiralia</taxon>
        <taxon>Lophotrochozoa</taxon>
        <taxon>Mollusca</taxon>
        <taxon>Gastropoda</taxon>
        <taxon>Heterobranchia</taxon>
        <taxon>Euthyneura</taxon>
        <taxon>Panpulmonata</taxon>
        <taxon>Sacoglossa</taxon>
        <taxon>Placobranchoidea</taxon>
        <taxon>Plakobranchidae</taxon>
        <taxon>Elysia</taxon>
    </lineage>
</organism>
<protein>
    <submittedName>
        <fullName evidence="2">Uncharacterized protein</fullName>
    </submittedName>
</protein>
<proteinExistence type="predicted"/>
<evidence type="ECO:0000313" key="3">
    <source>
        <dbReference type="Proteomes" id="UP001283361"/>
    </source>
</evidence>
<feature type="region of interest" description="Disordered" evidence="1">
    <location>
        <begin position="46"/>
        <end position="69"/>
    </location>
</feature>
<comment type="caution">
    <text evidence="2">The sequence shown here is derived from an EMBL/GenBank/DDBJ whole genome shotgun (WGS) entry which is preliminary data.</text>
</comment>
<dbReference type="AlphaFoldDB" id="A0AAE1B519"/>
<gene>
    <name evidence="2" type="ORF">RRG08_020452</name>
</gene>
<name>A0AAE1B519_9GAST</name>
<reference evidence="2" key="1">
    <citation type="journal article" date="2023" name="G3 (Bethesda)">
        <title>A reference genome for the long-term kleptoplast-retaining sea slug Elysia crispata morphotype clarki.</title>
        <authorList>
            <person name="Eastman K.E."/>
            <person name="Pendleton A.L."/>
            <person name="Shaikh M.A."/>
            <person name="Suttiyut T."/>
            <person name="Ogas R."/>
            <person name="Tomko P."/>
            <person name="Gavelis G."/>
            <person name="Widhalm J.R."/>
            <person name="Wisecaver J.H."/>
        </authorList>
    </citation>
    <scope>NUCLEOTIDE SEQUENCE</scope>
    <source>
        <strain evidence="2">ECLA1</strain>
    </source>
</reference>
<evidence type="ECO:0000313" key="2">
    <source>
        <dbReference type="EMBL" id="KAK3799717.1"/>
    </source>
</evidence>
<keyword evidence="3" id="KW-1185">Reference proteome</keyword>
<feature type="compositionally biased region" description="Polar residues" evidence="1">
    <location>
        <begin position="60"/>
        <end position="69"/>
    </location>
</feature>
<sequence>MTSTLPESLDYVEKPKPPQAAISELNSERQTFIPQIGFGIMLDGEAWEPSGPRPPYLTQLPRNGSSRYV</sequence>